<feature type="region of interest" description="Disordered" evidence="5">
    <location>
        <begin position="59"/>
        <end position="113"/>
    </location>
</feature>
<keyword evidence="3 4" id="KW-0677">Repeat</keyword>
<name>A0A7M7KCC7_VARDE</name>
<accession>A0A7M7KCC7</accession>
<dbReference type="OMA" id="AWHPHAN"/>
<evidence type="ECO:0000256" key="5">
    <source>
        <dbReference type="SAM" id="MobiDB-lite"/>
    </source>
</evidence>
<dbReference type="OrthoDB" id="6274823at2759"/>
<dbReference type="InterPro" id="IPR000009">
    <property type="entry name" value="PP2A_PR55"/>
</dbReference>
<dbReference type="InterPro" id="IPR018067">
    <property type="entry name" value="PP2A_PR55_CS"/>
</dbReference>
<keyword evidence="2 4" id="KW-0853">WD repeat</keyword>
<dbReference type="GeneID" id="111251396"/>
<dbReference type="CTD" id="47877"/>
<dbReference type="Pfam" id="PF00400">
    <property type="entry name" value="WD40"/>
    <property type="match status" value="1"/>
</dbReference>
<protein>
    <recommendedName>
        <fullName evidence="4">Serine/threonine-protein phosphatase 2A 55 kDa regulatory subunit B</fullName>
    </recommendedName>
</protein>
<dbReference type="InterPro" id="IPR001680">
    <property type="entry name" value="WD40_rpt"/>
</dbReference>
<evidence type="ECO:0000256" key="4">
    <source>
        <dbReference type="RuleBase" id="RU331113"/>
    </source>
</evidence>
<dbReference type="PRINTS" id="PR00600">
    <property type="entry name" value="PP2APR55"/>
</dbReference>
<dbReference type="KEGG" id="vde:111251396"/>
<dbReference type="EnsemblMetazoa" id="XM_022807938">
    <property type="protein sequence ID" value="XP_022663673"/>
    <property type="gene ID" value="LOC111251396"/>
</dbReference>
<organism evidence="6 7">
    <name type="scientific">Varroa destructor</name>
    <name type="common">Honeybee mite</name>
    <dbReference type="NCBI Taxonomy" id="109461"/>
    <lineage>
        <taxon>Eukaryota</taxon>
        <taxon>Metazoa</taxon>
        <taxon>Ecdysozoa</taxon>
        <taxon>Arthropoda</taxon>
        <taxon>Chelicerata</taxon>
        <taxon>Arachnida</taxon>
        <taxon>Acari</taxon>
        <taxon>Parasitiformes</taxon>
        <taxon>Mesostigmata</taxon>
        <taxon>Gamasina</taxon>
        <taxon>Dermanyssoidea</taxon>
        <taxon>Varroidae</taxon>
        <taxon>Varroa</taxon>
    </lineage>
</organism>
<feature type="compositionally biased region" description="Basic and acidic residues" evidence="5">
    <location>
        <begin position="59"/>
        <end position="75"/>
    </location>
</feature>
<comment type="similarity">
    <text evidence="1 4">Belongs to the phosphatase 2A regulatory subunit B family.</text>
</comment>
<sequence>MDLGLVTSQPRVLSSMISAIKNSSKNSGPLLPTMPKMKAKFQTIVRATMPFLSVGARNKQFERERQHQQDSESMRVDSGCGPTGGDEDVGNGLLHFDERPHGGQRRYTTGHQGLRSLLSPLNRKKTTMSYLVSADREHKLPCSNTRTPGTGGEIQWQFSQVKGTLDDEVTEADIISCVEFNHDGELLATGDKGGRVVIFHCEQPQSSKRGGHGAGTPGEYTVYSTFQSHEPEFDYLKSLEIEERINKIRWLRRKNQAHFLLSTNDKTIKLWKVSERDKKIDGYNLPPEGPAPSLTDSSELKVPTIAPMELMVEASPRRVFANAHTYHINSISVNSDQETYLSADDLRINLWHLECTDQSFNIVDIKPANMEELTEVITAAEFHPHHCQHLVYSSSKGTLRLCDMRQAALCDQHSKLFEEPEDPTNRSFFSEIISSISDVKFSHCGRYLLSRDYLTVKVWDLQMENRPVQTFDVHEYLRTRLCSLYENDCIFDKFECCWNGNDNYIMTGSYNNFFRVFDRNTKRDVTLEASREIAKPRTLLRPKRVCATATGVGKRKKEELTVDCLDFNRKILHTAWHPRDNVLAVAATNNLYLFTERR</sequence>
<reference evidence="6" key="1">
    <citation type="submission" date="2021-01" db="UniProtKB">
        <authorList>
            <consortium name="EnsemblMetazoa"/>
        </authorList>
    </citation>
    <scope>IDENTIFICATION</scope>
</reference>
<dbReference type="FunFam" id="2.130.10.10:FF:000609">
    <property type="entry name" value="Serine/threonine-protein phosphatase 2A 55 kDa regulatory subunit B"/>
    <property type="match status" value="1"/>
</dbReference>
<dbReference type="AlphaFoldDB" id="A0A7M7KCC7"/>
<proteinExistence type="inferred from homology"/>
<dbReference type="InterPro" id="IPR036322">
    <property type="entry name" value="WD40_repeat_dom_sf"/>
</dbReference>
<dbReference type="FunFam" id="2.130.10.10:FF:002951">
    <property type="entry name" value="Serine/threonine-protein phosphatase 2A 55 kDa regulatory subunit B"/>
    <property type="match status" value="1"/>
</dbReference>
<dbReference type="Gene3D" id="2.130.10.10">
    <property type="entry name" value="YVTN repeat-like/Quinoprotein amine dehydrogenase"/>
    <property type="match status" value="2"/>
</dbReference>
<keyword evidence="7" id="KW-1185">Reference proteome</keyword>
<evidence type="ECO:0000256" key="2">
    <source>
        <dbReference type="ARBA" id="ARBA00022574"/>
    </source>
</evidence>
<dbReference type="PROSITE" id="PS01025">
    <property type="entry name" value="PR55_2"/>
    <property type="match status" value="1"/>
</dbReference>
<dbReference type="FunCoup" id="A0A7M7KCC7">
    <property type="interactions" value="1455"/>
</dbReference>
<evidence type="ECO:0000256" key="1">
    <source>
        <dbReference type="ARBA" id="ARBA00008259"/>
    </source>
</evidence>
<dbReference type="GO" id="GO:0019888">
    <property type="term" value="F:protein phosphatase regulator activity"/>
    <property type="evidence" value="ECO:0007669"/>
    <property type="project" value="InterPro"/>
</dbReference>
<dbReference type="PANTHER" id="PTHR11871">
    <property type="entry name" value="PROTEIN PHOSPHATASE PP2A REGULATORY SUBUNIT B"/>
    <property type="match status" value="1"/>
</dbReference>
<dbReference type="Proteomes" id="UP000594260">
    <property type="component" value="Unplaced"/>
</dbReference>
<dbReference type="InterPro" id="IPR015943">
    <property type="entry name" value="WD40/YVTN_repeat-like_dom_sf"/>
</dbReference>
<evidence type="ECO:0000313" key="7">
    <source>
        <dbReference type="Proteomes" id="UP000594260"/>
    </source>
</evidence>
<dbReference type="GO" id="GO:0000159">
    <property type="term" value="C:protein phosphatase type 2A complex"/>
    <property type="evidence" value="ECO:0007669"/>
    <property type="project" value="UniProtKB-UniRule"/>
</dbReference>
<evidence type="ECO:0000313" key="6">
    <source>
        <dbReference type="EnsemblMetazoa" id="XP_022663673"/>
    </source>
</evidence>
<dbReference type="SMART" id="SM00320">
    <property type="entry name" value="WD40"/>
    <property type="match status" value="7"/>
</dbReference>
<dbReference type="RefSeq" id="XP_022663673.1">
    <property type="nucleotide sequence ID" value="XM_022807938.1"/>
</dbReference>
<dbReference type="InParanoid" id="A0A7M7KCC7"/>
<dbReference type="SUPFAM" id="SSF50978">
    <property type="entry name" value="WD40 repeat-like"/>
    <property type="match status" value="1"/>
</dbReference>
<evidence type="ECO:0000256" key="3">
    <source>
        <dbReference type="ARBA" id="ARBA00022737"/>
    </source>
</evidence>